<evidence type="ECO:0000313" key="2">
    <source>
        <dbReference type="Proteomes" id="UP000430670"/>
    </source>
</evidence>
<name>A0A6I3SI25_HELMO</name>
<proteinExistence type="predicted"/>
<gene>
    <name evidence="1" type="ORF">GJ688_06025</name>
</gene>
<evidence type="ECO:0000313" key="1">
    <source>
        <dbReference type="EMBL" id="MTV48539.1"/>
    </source>
</evidence>
<dbReference type="Proteomes" id="UP000430670">
    <property type="component" value="Unassembled WGS sequence"/>
</dbReference>
<accession>A0A6I3SI25</accession>
<dbReference type="EMBL" id="WNKU01000004">
    <property type="protein sequence ID" value="MTV48539.1"/>
    <property type="molecule type" value="Genomic_DNA"/>
</dbReference>
<organism evidence="1 2">
    <name type="scientific">Heliobacterium mobile</name>
    <name type="common">Heliobacillus mobilis</name>
    <dbReference type="NCBI Taxonomy" id="28064"/>
    <lineage>
        <taxon>Bacteria</taxon>
        <taxon>Bacillati</taxon>
        <taxon>Bacillota</taxon>
        <taxon>Clostridia</taxon>
        <taxon>Eubacteriales</taxon>
        <taxon>Heliobacteriaceae</taxon>
        <taxon>Heliobacterium</taxon>
    </lineage>
</organism>
<protein>
    <submittedName>
        <fullName evidence="1">Uncharacterized protein</fullName>
    </submittedName>
</protein>
<dbReference type="RefSeq" id="WP_155475628.1">
    <property type="nucleotide sequence ID" value="NZ_WNKU01000004.1"/>
</dbReference>
<dbReference type="AlphaFoldDB" id="A0A6I3SI25"/>
<comment type="caution">
    <text evidence="1">The sequence shown here is derived from an EMBL/GenBank/DDBJ whole genome shotgun (WGS) entry which is preliminary data.</text>
</comment>
<sequence>MNLADNAGGQFSLTTNSEVCPSITEDMSGHLSSEGSSIPQLSLFSVVLFIFKVRFGIATVLEKTEQSGHNGQNCLSIR</sequence>
<reference evidence="1 2" key="1">
    <citation type="submission" date="2019-11" db="EMBL/GenBank/DDBJ databases">
        <title>Whole-genome sequence of a the green, strictly anaerobic photosynthetic bacterium Heliobacillus mobilis DSM 6151.</title>
        <authorList>
            <person name="Kyndt J.A."/>
            <person name="Meyer T.E."/>
        </authorList>
    </citation>
    <scope>NUCLEOTIDE SEQUENCE [LARGE SCALE GENOMIC DNA]</scope>
    <source>
        <strain evidence="1 2">DSM 6151</strain>
    </source>
</reference>
<keyword evidence="2" id="KW-1185">Reference proteome</keyword>